<reference evidence="1" key="1">
    <citation type="submission" date="2021-10" db="EMBL/GenBank/DDBJ databases">
        <title>Melipona bicolor Genome sequencing and assembly.</title>
        <authorList>
            <person name="Araujo N.S."/>
            <person name="Arias M.C."/>
        </authorList>
    </citation>
    <scope>NUCLEOTIDE SEQUENCE</scope>
    <source>
        <strain evidence="1">USP_2M_L1-L4_2017</strain>
        <tissue evidence="1">Whole body</tissue>
    </source>
</reference>
<dbReference type="AlphaFoldDB" id="A0AA40G7Y3"/>
<keyword evidence="2" id="KW-1185">Reference proteome</keyword>
<accession>A0AA40G7Y3</accession>
<proteinExistence type="predicted"/>
<sequence>MMEGEIKLADPSLFSPRFRESSLEELGDWSTLLEGEPSRTSRIPSRPPRRMYTVVGVEIESLAAVAAAAVVTSYF</sequence>
<evidence type="ECO:0000313" key="2">
    <source>
        <dbReference type="Proteomes" id="UP001177670"/>
    </source>
</evidence>
<evidence type="ECO:0000313" key="1">
    <source>
        <dbReference type="EMBL" id="KAK1132641.1"/>
    </source>
</evidence>
<protein>
    <submittedName>
        <fullName evidence="1">Uncharacterized protein</fullName>
    </submittedName>
</protein>
<dbReference type="Proteomes" id="UP001177670">
    <property type="component" value="Unassembled WGS sequence"/>
</dbReference>
<dbReference type="EMBL" id="JAHYIQ010000004">
    <property type="protein sequence ID" value="KAK1132641.1"/>
    <property type="molecule type" value="Genomic_DNA"/>
</dbReference>
<comment type="caution">
    <text evidence="1">The sequence shown here is derived from an EMBL/GenBank/DDBJ whole genome shotgun (WGS) entry which is preliminary data.</text>
</comment>
<name>A0AA40G7Y3_9HYME</name>
<gene>
    <name evidence="1" type="ORF">K0M31_014026</name>
</gene>
<organism evidence="1 2">
    <name type="scientific">Melipona bicolor</name>
    <dbReference type="NCBI Taxonomy" id="60889"/>
    <lineage>
        <taxon>Eukaryota</taxon>
        <taxon>Metazoa</taxon>
        <taxon>Ecdysozoa</taxon>
        <taxon>Arthropoda</taxon>
        <taxon>Hexapoda</taxon>
        <taxon>Insecta</taxon>
        <taxon>Pterygota</taxon>
        <taxon>Neoptera</taxon>
        <taxon>Endopterygota</taxon>
        <taxon>Hymenoptera</taxon>
        <taxon>Apocrita</taxon>
        <taxon>Aculeata</taxon>
        <taxon>Apoidea</taxon>
        <taxon>Anthophila</taxon>
        <taxon>Apidae</taxon>
        <taxon>Melipona</taxon>
    </lineage>
</organism>